<dbReference type="RefSeq" id="WP_058939218.1">
    <property type="nucleotide sequence ID" value="NZ_LLYW01000029.1"/>
</dbReference>
<feature type="transmembrane region" description="Helical" evidence="1">
    <location>
        <begin position="20"/>
        <end position="39"/>
    </location>
</feature>
<accession>A0A117ITB3</accession>
<name>A0A117ITB3_9EURY</name>
<evidence type="ECO:0000256" key="1">
    <source>
        <dbReference type="SAM" id="Phobius"/>
    </source>
</evidence>
<feature type="transmembrane region" description="Helical" evidence="1">
    <location>
        <begin position="202"/>
        <end position="235"/>
    </location>
</feature>
<feature type="transmembrane region" description="Helical" evidence="1">
    <location>
        <begin position="255"/>
        <end position="273"/>
    </location>
</feature>
<keyword evidence="1" id="KW-0812">Transmembrane</keyword>
<proteinExistence type="predicted"/>
<dbReference type="Proteomes" id="UP000053462">
    <property type="component" value="Unassembled WGS sequence"/>
</dbReference>
<feature type="transmembrane region" description="Helical" evidence="1">
    <location>
        <begin position="80"/>
        <end position="100"/>
    </location>
</feature>
<protein>
    <submittedName>
        <fullName evidence="2">Uncharacterized protein</fullName>
    </submittedName>
</protein>
<keyword evidence="3" id="KW-1185">Reference proteome</keyword>
<reference evidence="2 3" key="1">
    <citation type="submission" date="2015-10" db="EMBL/GenBank/DDBJ databases">
        <title>Draft genome sequence of Thermococcus celericrescens strain DSM 17994.</title>
        <authorList>
            <person name="Hong S.-J."/>
            <person name="Park C.-E."/>
            <person name="Shin J.-H."/>
        </authorList>
    </citation>
    <scope>NUCLEOTIDE SEQUENCE [LARGE SCALE GENOMIC DNA]</scope>
    <source>
        <strain evidence="2 3">DSM 17994</strain>
    </source>
</reference>
<dbReference type="EMBL" id="LLYW01000029">
    <property type="protein sequence ID" value="KUH32809.1"/>
    <property type="molecule type" value="Genomic_DNA"/>
</dbReference>
<feature type="transmembrane region" description="Helical" evidence="1">
    <location>
        <begin position="133"/>
        <end position="157"/>
    </location>
</feature>
<sequence>MGAIDAFVRTFSLMVEAKKLYIPALIFSLLLAPVAAYLLPSEPSFEITPNQTTSGDVMIEQYGGDVEEEFLDYLAQLGKAFAVMILTSTIIGSIVQYAITKGVLLHESGKDYSLGELLIDGLKHLPGVVIIELIFMVVAISLAAVALIPAVLGALFLPWGAVLILIGVLLLLAVLAITTSLTAIAIPLYADKGRISAAFEAFGMIFGNALSSLAFGVLLWVGVIAITMVTGPLSFAAEVILPAGIASYVSQFLQAPFNALLLEFLCVGGVVFYREIQKMEELKKVDEELMKLGIEI</sequence>
<gene>
    <name evidence="2" type="ORF">APY94_08470</name>
</gene>
<dbReference type="OrthoDB" id="101940at2157"/>
<evidence type="ECO:0000313" key="3">
    <source>
        <dbReference type="Proteomes" id="UP000053462"/>
    </source>
</evidence>
<feature type="transmembrane region" description="Helical" evidence="1">
    <location>
        <begin position="163"/>
        <end position="190"/>
    </location>
</feature>
<comment type="caution">
    <text evidence="2">The sequence shown here is derived from an EMBL/GenBank/DDBJ whole genome shotgun (WGS) entry which is preliminary data.</text>
</comment>
<keyword evidence="1" id="KW-1133">Transmembrane helix</keyword>
<dbReference type="AlphaFoldDB" id="A0A117ITB3"/>
<organism evidence="2 3">
    <name type="scientific">Thermococcus celericrescens</name>
    <dbReference type="NCBI Taxonomy" id="227598"/>
    <lineage>
        <taxon>Archaea</taxon>
        <taxon>Methanobacteriati</taxon>
        <taxon>Methanobacteriota</taxon>
        <taxon>Thermococci</taxon>
        <taxon>Thermococcales</taxon>
        <taxon>Thermococcaceae</taxon>
        <taxon>Thermococcus</taxon>
    </lineage>
</organism>
<evidence type="ECO:0000313" key="2">
    <source>
        <dbReference type="EMBL" id="KUH32809.1"/>
    </source>
</evidence>
<keyword evidence="1" id="KW-0472">Membrane</keyword>